<dbReference type="InterPro" id="IPR051450">
    <property type="entry name" value="Gfo/Idh/MocA_Oxidoreductases"/>
</dbReference>
<dbReference type="Gene3D" id="3.40.50.720">
    <property type="entry name" value="NAD(P)-binding Rossmann-like Domain"/>
    <property type="match status" value="1"/>
</dbReference>
<dbReference type="Gene3D" id="3.30.360.10">
    <property type="entry name" value="Dihydrodipicolinate Reductase, domain 2"/>
    <property type="match status" value="1"/>
</dbReference>
<evidence type="ECO:0000259" key="1">
    <source>
        <dbReference type="Pfam" id="PF01408"/>
    </source>
</evidence>
<dbReference type="PANTHER" id="PTHR43377">
    <property type="entry name" value="BILIVERDIN REDUCTASE A"/>
    <property type="match status" value="1"/>
</dbReference>
<evidence type="ECO:0000313" key="3">
    <source>
        <dbReference type="Proteomes" id="UP001165366"/>
    </source>
</evidence>
<dbReference type="RefSeq" id="WP_237854757.1">
    <property type="nucleotide sequence ID" value="NZ_JAKLWS010000015.1"/>
</dbReference>
<reference evidence="2" key="2">
    <citation type="submission" date="2024-05" db="EMBL/GenBank/DDBJ databases">
        <title>Rhodohalobacter halophilus gen. nov., sp. nov., a moderately halophilic member of the family Balneolaceae.</title>
        <authorList>
            <person name="Xia J."/>
        </authorList>
    </citation>
    <scope>NUCLEOTIDE SEQUENCE</scope>
    <source>
        <strain evidence="2">WB101</strain>
    </source>
</reference>
<dbReference type="SUPFAM" id="SSF51735">
    <property type="entry name" value="NAD(P)-binding Rossmann-fold domains"/>
    <property type="match status" value="1"/>
</dbReference>
<dbReference type="InterPro" id="IPR036291">
    <property type="entry name" value="NAD(P)-bd_dom_sf"/>
</dbReference>
<feature type="domain" description="Gfo/Idh/MocA-like oxidoreductase N-terminal" evidence="1">
    <location>
        <begin position="4"/>
        <end position="102"/>
    </location>
</feature>
<keyword evidence="3" id="KW-1185">Reference proteome</keyword>
<sequence length="306" mass="34489">MNKKIALIGCGIWGQNILKELVNLDAEVHIYEPDVSLHEKLITLGAKSFQAGLPAVEDHFDGVIIATPSSTHRKILEEIAELELPIFLEKPLTINLEDALALENIPTDDIYLMHIWLYHPGIIMLQDIAKSGELGAVHGVRSTRANWTSPRKDTDSAWNLLPHDITIAKAILGEIPKPKSAVTEEHNSMIRGMTALLGDEPYAVFEVSNRYERKIREVRVHCEKGVAILEDEKVDYIKVVHGDDKSDPNELKIEKRVFEKTPPLHFEVKEFLDYLNGGDPPRSNFSDGLEVIKNIHQLLELAEHKI</sequence>
<evidence type="ECO:0000313" key="2">
    <source>
        <dbReference type="EMBL" id="MCG2589396.1"/>
    </source>
</evidence>
<protein>
    <submittedName>
        <fullName evidence="2">Gfo/Idh/MocA family oxidoreductase</fullName>
    </submittedName>
</protein>
<dbReference type="Pfam" id="PF01408">
    <property type="entry name" value="GFO_IDH_MocA"/>
    <property type="match status" value="1"/>
</dbReference>
<accession>A0ABS9KEY4</accession>
<dbReference type="EMBL" id="JAKLWS010000015">
    <property type="protein sequence ID" value="MCG2589396.1"/>
    <property type="molecule type" value="Genomic_DNA"/>
</dbReference>
<comment type="caution">
    <text evidence="2">The sequence shown here is derived from an EMBL/GenBank/DDBJ whole genome shotgun (WGS) entry which is preliminary data.</text>
</comment>
<dbReference type="InterPro" id="IPR000683">
    <property type="entry name" value="Gfo/Idh/MocA-like_OxRdtase_N"/>
</dbReference>
<reference evidence="2" key="1">
    <citation type="submission" date="2022-01" db="EMBL/GenBank/DDBJ databases">
        <authorList>
            <person name="Wang Y."/>
        </authorList>
    </citation>
    <scope>NUCLEOTIDE SEQUENCE</scope>
    <source>
        <strain evidence="2">WB101</strain>
    </source>
</reference>
<gene>
    <name evidence="2" type="ORF">L6773_12525</name>
</gene>
<dbReference type="PANTHER" id="PTHR43377:SF1">
    <property type="entry name" value="BILIVERDIN REDUCTASE A"/>
    <property type="match status" value="1"/>
</dbReference>
<organism evidence="2 3">
    <name type="scientific">Rhodohalobacter sulfatireducens</name>
    <dbReference type="NCBI Taxonomy" id="2911366"/>
    <lineage>
        <taxon>Bacteria</taxon>
        <taxon>Pseudomonadati</taxon>
        <taxon>Balneolota</taxon>
        <taxon>Balneolia</taxon>
        <taxon>Balneolales</taxon>
        <taxon>Balneolaceae</taxon>
        <taxon>Rhodohalobacter</taxon>
    </lineage>
</organism>
<dbReference type="Proteomes" id="UP001165366">
    <property type="component" value="Unassembled WGS sequence"/>
</dbReference>
<name>A0ABS9KEY4_9BACT</name>
<proteinExistence type="predicted"/>
<dbReference type="SUPFAM" id="SSF55347">
    <property type="entry name" value="Glyceraldehyde-3-phosphate dehydrogenase-like, C-terminal domain"/>
    <property type="match status" value="1"/>
</dbReference>